<proteinExistence type="predicted"/>
<sequence>MNRTIQAAEIMLSTGGWYTAGKLGAEMGISAPSASGLLFNIRQSKKYQIEVTELPNRKVRVKAISGRTMTNADAWRLALFGKAA</sequence>
<protein>
    <submittedName>
        <fullName evidence="1">Uncharacterized protein</fullName>
    </submittedName>
</protein>
<dbReference type="Proteomes" id="UP001520878">
    <property type="component" value="Unassembled WGS sequence"/>
</dbReference>
<keyword evidence="2" id="KW-1185">Reference proteome</keyword>
<organism evidence="1 2">
    <name type="scientific">Fluctibacter halophilus</name>
    <dbReference type="NCBI Taxonomy" id="226011"/>
    <lineage>
        <taxon>Bacteria</taxon>
        <taxon>Pseudomonadati</taxon>
        <taxon>Pseudomonadota</taxon>
        <taxon>Gammaproteobacteria</taxon>
        <taxon>Alteromonadales</taxon>
        <taxon>Alteromonadaceae</taxon>
        <taxon>Fluctibacter</taxon>
    </lineage>
</organism>
<name>A0ABS8G5U0_9ALTE</name>
<evidence type="ECO:0000313" key="2">
    <source>
        <dbReference type="Proteomes" id="UP001520878"/>
    </source>
</evidence>
<accession>A0ABS8G5U0</accession>
<evidence type="ECO:0000313" key="1">
    <source>
        <dbReference type="EMBL" id="MCC2615977.1"/>
    </source>
</evidence>
<gene>
    <name evidence="1" type="ORF">LJ739_06960</name>
</gene>
<dbReference type="RefSeq" id="WP_229158475.1">
    <property type="nucleotide sequence ID" value="NZ_JAJEWP010000001.1"/>
</dbReference>
<comment type="caution">
    <text evidence="1">The sequence shown here is derived from an EMBL/GenBank/DDBJ whole genome shotgun (WGS) entry which is preliminary data.</text>
</comment>
<reference evidence="1 2" key="1">
    <citation type="submission" date="2021-10" db="EMBL/GenBank/DDBJ databases">
        <title>Draft genome of Aestuariibacter halophilus JC2043.</title>
        <authorList>
            <person name="Emsley S.A."/>
            <person name="Pfannmuller K.M."/>
            <person name="Ushijima B."/>
            <person name="Saw J.H."/>
            <person name="Videau P."/>
        </authorList>
    </citation>
    <scope>NUCLEOTIDE SEQUENCE [LARGE SCALE GENOMIC DNA]</scope>
    <source>
        <strain evidence="1 2">JC2043</strain>
    </source>
</reference>
<dbReference type="EMBL" id="JAJEWP010000001">
    <property type="protein sequence ID" value="MCC2615977.1"/>
    <property type="molecule type" value="Genomic_DNA"/>
</dbReference>